<sequence>MGWASFHPAMQITGIHREKNHMTNRRLIKKVAGMSYVSPAWLAVATAAFVAGCGGGEGGNPQTPNEARLQVARSGDLVAYFKAKIAQRVALGYPGTAITVPTVGGLSSAGSVVTHTGAPLAGAVVEEDGLIKAEGTMLYGLHRAYATDTGREPPRLTAQARAADGSLASVGRATLDAKFIPQGFYVAGGGTRAAVLSQQDPYADRQPVVAAADASITVVPEYSRMLSLDLFAISKDMAPAQLKQMRIDGLLVGSRLIGNTLYLVTTWSPDLTRFTVHAGASASAVQTALKDLNTAALIPTLRVDGGQPQPLVNEADCLVQTGNASLSLQLTSITAIDLTSSSLARTSRCFAGGSEAVHLGARSVYVASSRQYRYGGDVINAVFPADSRTDIHKFSFRGAQVDYDASGSVDGHLGWDLRRMPSRLNEYQNDLRVLTFTGKTGQSGMPPVTIQAQQASPALLTVLRDSGRDNHLSPQAKLPIRLRTARGDQQIDNVFFAGTRAYATPFATTEPVWVLDLANPANPTVAGELAAGGHADHLVPLPNGLLLGVGKDSALGGVADGIQLAVFDVRNAAQGKRLATQTVGGRGSITTLDSTRPVLNLQVVEGKVRLAFPARVYQAPTGVGTPPPVRGYQGALRLEVNTTTGALAQRSMVVSTPILNGDTPGLYSRFDIANERSLQVDNLAYQLSGGQVFAKAGD</sequence>
<gene>
    <name evidence="1" type="ORF">CBY09_07645</name>
</gene>
<evidence type="ECO:0008006" key="3">
    <source>
        <dbReference type="Google" id="ProtNLM"/>
    </source>
</evidence>
<evidence type="ECO:0000313" key="2">
    <source>
        <dbReference type="Proteomes" id="UP000215441"/>
    </source>
</evidence>
<proteinExistence type="predicted"/>
<comment type="caution">
    <text evidence="1">The sequence shown here is derived from an EMBL/GenBank/DDBJ whole genome shotgun (WGS) entry which is preliminary data.</text>
</comment>
<name>A0A235ENI8_9BURK</name>
<keyword evidence="2" id="KW-1185">Reference proteome</keyword>
<dbReference type="EMBL" id="NOIG01000005">
    <property type="protein sequence ID" value="OYD50608.1"/>
    <property type="molecule type" value="Genomic_DNA"/>
</dbReference>
<accession>A0A235ENI8</accession>
<dbReference type="Proteomes" id="UP000215441">
    <property type="component" value="Unassembled WGS sequence"/>
</dbReference>
<protein>
    <recommendedName>
        <fullName evidence="3">Beta propeller domain-containing protein</fullName>
    </recommendedName>
</protein>
<dbReference type="OrthoDB" id="9778998at2"/>
<reference evidence="1 2" key="1">
    <citation type="submission" date="2017-07" db="EMBL/GenBank/DDBJ databases">
        <title>Acidovorax KNDSW TSA 6 genome sequence and assembly.</title>
        <authorList>
            <person name="Mayilraj S."/>
        </authorList>
    </citation>
    <scope>NUCLEOTIDE SEQUENCE [LARGE SCALE GENOMIC DNA]</scope>
    <source>
        <strain evidence="1 2">KNDSW-TSA6</strain>
    </source>
</reference>
<dbReference type="Pfam" id="PF09826">
    <property type="entry name" value="Beta_propel"/>
    <property type="match status" value="1"/>
</dbReference>
<dbReference type="AlphaFoldDB" id="A0A235ENI8"/>
<evidence type="ECO:0000313" key="1">
    <source>
        <dbReference type="EMBL" id="OYD50608.1"/>
    </source>
</evidence>
<organism evidence="1 2">
    <name type="scientific">Acidovorax kalamii</name>
    <dbReference type="NCBI Taxonomy" id="2004485"/>
    <lineage>
        <taxon>Bacteria</taxon>
        <taxon>Pseudomonadati</taxon>
        <taxon>Pseudomonadota</taxon>
        <taxon>Betaproteobacteria</taxon>
        <taxon>Burkholderiales</taxon>
        <taxon>Comamonadaceae</taxon>
        <taxon>Acidovorax</taxon>
    </lineage>
</organism>
<dbReference type="InterPro" id="IPR019198">
    <property type="entry name" value="Beta_propeller_containing"/>
</dbReference>